<evidence type="ECO:0008006" key="3">
    <source>
        <dbReference type="Google" id="ProtNLM"/>
    </source>
</evidence>
<reference evidence="1 2" key="1">
    <citation type="submission" date="2021-07" db="EMBL/GenBank/DDBJ databases">
        <title>Hymenobacter profundi sp. nov., isolated from deep-sea water.</title>
        <authorList>
            <person name="Kim M.K."/>
        </authorList>
    </citation>
    <scope>NUCLEOTIDE SEQUENCE [LARGE SCALE GENOMIC DNA]</scope>
    <source>
        <strain evidence="1 2">M2</strain>
    </source>
</reference>
<comment type="caution">
    <text evidence="1">The sequence shown here is derived from an EMBL/GenBank/DDBJ whole genome shotgun (WGS) entry which is preliminary data.</text>
</comment>
<protein>
    <recommendedName>
        <fullName evidence="3">DUF721 domain-containing protein</fullName>
    </recommendedName>
</protein>
<proteinExistence type="predicted"/>
<dbReference type="Proteomes" id="UP000826188">
    <property type="component" value="Unassembled WGS sequence"/>
</dbReference>
<dbReference type="EMBL" id="JAHWGL010000033">
    <property type="protein sequence ID" value="MBW3128858.1"/>
    <property type="molecule type" value="Genomic_DNA"/>
</dbReference>
<organism evidence="1 2">
    <name type="scientific">Hymenobacter profundi</name>
    <dbReference type="NCBI Taxonomy" id="1982110"/>
    <lineage>
        <taxon>Bacteria</taxon>
        <taxon>Pseudomonadati</taxon>
        <taxon>Bacteroidota</taxon>
        <taxon>Cytophagia</taxon>
        <taxon>Cytophagales</taxon>
        <taxon>Hymenobacteraceae</taxon>
        <taxon>Hymenobacter</taxon>
    </lineage>
</organism>
<gene>
    <name evidence="1" type="ORF">KYK14_09880</name>
</gene>
<name>A0ABS6WZB8_9BACT</name>
<dbReference type="RefSeq" id="WP_219158693.1">
    <property type="nucleotide sequence ID" value="NZ_JAHWGL010000033.1"/>
</dbReference>
<sequence>MTTKKMKSQPSPNFSASALLQHQRQEGFNSHDFPTSREQLAEAQTLYAAKQQIVRALWNAIQDDTAELTIRTQTQHVHVFVGEKTLSDALRPIITYLEGELSRYEHRILQQRVYVEAGINECGLDASEQQWAVSELLAAPAESSPLHPSTEKQAA</sequence>
<evidence type="ECO:0000313" key="2">
    <source>
        <dbReference type="Proteomes" id="UP000826188"/>
    </source>
</evidence>
<keyword evidence="2" id="KW-1185">Reference proteome</keyword>
<evidence type="ECO:0000313" key="1">
    <source>
        <dbReference type="EMBL" id="MBW3128858.1"/>
    </source>
</evidence>
<accession>A0ABS6WZB8</accession>